<dbReference type="Proteomes" id="UP000095282">
    <property type="component" value="Unplaced"/>
</dbReference>
<evidence type="ECO:0000259" key="1">
    <source>
        <dbReference type="SMART" id="SM00317"/>
    </source>
</evidence>
<dbReference type="AlphaFoldDB" id="A0A1I7UVX8"/>
<organism evidence="2 3">
    <name type="scientific">Caenorhabditis tropicalis</name>
    <dbReference type="NCBI Taxonomy" id="1561998"/>
    <lineage>
        <taxon>Eukaryota</taxon>
        <taxon>Metazoa</taxon>
        <taxon>Ecdysozoa</taxon>
        <taxon>Nematoda</taxon>
        <taxon>Chromadorea</taxon>
        <taxon>Rhabditida</taxon>
        <taxon>Rhabditina</taxon>
        <taxon>Rhabditomorpha</taxon>
        <taxon>Rhabditoidea</taxon>
        <taxon>Rhabditidae</taxon>
        <taxon>Peloderinae</taxon>
        <taxon>Caenorhabditis</taxon>
    </lineage>
</organism>
<dbReference type="SMART" id="SM00317">
    <property type="entry name" value="SET"/>
    <property type="match status" value="1"/>
</dbReference>
<name>A0A1I7UVX8_9PELO</name>
<dbReference type="InterPro" id="IPR001214">
    <property type="entry name" value="SET_dom"/>
</dbReference>
<keyword evidence="2" id="KW-1185">Reference proteome</keyword>
<dbReference type="Pfam" id="PF00856">
    <property type="entry name" value="SET"/>
    <property type="match status" value="1"/>
</dbReference>
<evidence type="ECO:0000313" key="3">
    <source>
        <dbReference type="WBParaSite" id="Csp11.Scaffold630.g19886.t1"/>
    </source>
</evidence>
<proteinExistence type="predicted"/>
<evidence type="ECO:0000313" key="2">
    <source>
        <dbReference type="Proteomes" id="UP000095282"/>
    </source>
</evidence>
<dbReference type="eggNOG" id="ENOG502TG08">
    <property type="taxonomic scope" value="Eukaryota"/>
</dbReference>
<reference evidence="3" key="1">
    <citation type="submission" date="2016-11" db="UniProtKB">
        <authorList>
            <consortium name="WormBaseParasite"/>
        </authorList>
    </citation>
    <scope>IDENTIFICATION</scope>
</reference>
<sequence length="437" mass="50663">MYCNEKLAEFALSKVEADYFSNVEEQLQKLDENCTNSSFIINVVDPLSIAAETTLFGGTVKFVNSDTVGSKIVYLKHIRDNRQHFLLSSLRFPSSETIDIDHNIYKSQLDYRMQMFEEYPFVNIFYPEEDRGIFYSPPPLTSIMCQPISEEMINNWFDYPYFFPENSRDTSFNGAVILLHSDFIEDNINKQPIYLKQYTETTHLFMGMKRHAFTYNNRFGKSFDLYQEDGLGWRLSASEDIEANVPLMVMCGVIRPFTAALSCLKTYGEQAAFSSFIEIPGTGRCLDRSEFYDFSKYIQHSCNPTCGVRLAESGNEFPDLVIYSLVPINDENSREISIDYFKGFKDYIDKYFSKTNVVKGERKFSLYNDGIDFVLCQCGGGECREVLYIDRSTERKIFSLEKQKKLSHIHPSFKFGGMELAESNKVWKIEFMKFIDN</sequence>
<dbReference type="WBParaSite" id="Csp11.Scaffold630.g19886.t1">
    <property type="protein sequence ID" value="Csp11.Scaffold630.g19886.t1"/>
    <property type="gene ID" value="Csp11.Scaffold630.g19886"/>
</dbReference>
<feature type="domain" description="SET" evidence="1">
    <location>
        <begin position="221"/>
        <end position="347"/>
    </location>
</feature>
<protein>
    <submittedName>
        <fullName evidence="3">SET domain-containing protein</fullName>
    </submittedName>
</protein>
<dbReference type="SUPFAM" id="SSF82199">
    <property type="entry name" value="SET domain"/>
    <property type="match status" value="1"/>
</dbReference>
<dbReference type="Gene3D" id="2.170.270.10">
    <property type="entry name" value="SET domain"/>
    <property type="match status" value="1"/>
</dbReference>
<accession>A0A1I7UVX8</accession>
<dbReference type="InterPro" id="IPR046341">
    <property type="entry name" value="SET_dom_sf"/>
</dbReference>